<reference evidence="1" key="1">
    <citation type="submission" date="2022-07" db="EMBL/GenBank/DDBJ databases">
        <title>Genome analysis of Parmales, a sister group of diatoms, reveals the evolutionary specialization of diatoms from phago-mixotrophs to photoautotrophs.</title>
        <authorList>
            <person name="Ban H."/>
            <person name="Sato S."/>
            <person name="Yoshikawa S."/>
            <person name="Kazumasa Y."/>
            <person name="Nakamura Y."/>
            <person name="Ichinomiya M."/>
            <person name="Saitoh K."/>
            <person name="Sato N."/>
            <person name="Blanc-Mathieu R."/>
            <person name="Endo H."/>
            <person name="Kuwata A."/>
            <person name="Ogata H."/>
        </authorList>
    </citation>
    <scope>NUCLEOTIDE SEQUENCE</scope>
</reference>
<organism evidence="1 2">
    <name type="scientific">Triparma retinervis</name>
    <dbReference type="NCBI Taxonomy" id="2557542"/>
    <lineage>
        <taxon>Eukaryota</taxon>
        <taxon>Sar</taxon>
        <taxon>Stramenopiles</taxon>
        <taxon>Ochrophyta</taxon>
        <taxon>Bolidophyceae</taxon>
        <taxon>Parmales</taxon>
        <taxon>Triparmaceae</taxon>
        <taxon>Triparma</taxon>
    </lineage>
</organism>
<dbReference type="PANTHER" id="PTHR37490:SF2">
    <property type="match status" value="1"/>
</dbReference>
<gene>
    <name evidence="1" type="ORF">TrRE_jg6496</name>
</gene>
<dbReference type="Pfam" id="PF11913">
    <property type="entry name" value="DUF3431"/>
    <property type="match status" value="2"/>
</dbReference>
<accession>A0A9W7AP59</accession>
<evidence type="ECO:0000313" key="1">
    <source>
        <dbReference type="EMBL" id="GMH72623.1"/>
    </source>
</evidence>
<evidence type="ECO:0000313" key="2">
    <source>
        <dbReference type="Proteomes" id="UP001165082"/>
    </source>
</evidence>
<keyword evidence="2" id="KW-1185">Reference proteome</keyword>
<dbReference type="OrthoDB" id="426718at2759"/>
<feature type="non-terminal residue" evidence="1">
    <location>
        <position position="1"/>
    </location>
</feature>
<protein>
    <submittedName>
        <fullName evidence="1">Uncharacterized protein</fullName>
    </submittedName>
</protein>
<dbReference type="InterPro" id="IPR021838">
    <property type="entry name" value="DUF3431"/>
</dbReference>
<proteinExistence type="predicted"/>
<sequence>SILAHSLTEFKFYGLEKYHGTVALFRRNAVVFFMACAIGALLWEPRRGGEGFASGLSDGLRANAGGHVIYLWFRLGRLQARLAPETCHEELRKIGMISKATEAVAWLKYIVQNYETMPEHVVFLTDSGPDWHSRPDWTRRIMVAAPACREALGITLSDSNKPDNTDMSTVNTYLQVLAHSTYDPELSDGICCSEAVISRNSIKQYPLERYETMLEIVYNSRFDAEKKWGYALERSYSQLFNHCADDEPKVAKEQY</sequence>
<dbReference type="Proteomes" id="UP001165082">
    <property type="component" value="Unassembled WGS sequence"/>
</dbReference>
<dbReference type="AlphaFoldDB" id="A0A9W7AP59"/>
<dbReference type="PANTHER" id="PTHR37490">
    <property type="entry name" value="EXPRESSED PROTEIN"/>
    <property type="match status" value="1"/>
</dbReference>
<name>A0A9W7AP59_9STRA</name>
<dbReference type="EMBL" id="BRXZ01001497">
    <property type="protein sequence ID" value="GMH72623.1"/>
    <property type="molecule type" value="Genomic_DNA"/>
</dbReference>
<comment type="caution">
    <text evidence="1">The sequence shown here is derived from an EMBL/GenBank/DDBJ whole genome shotgun (WGS) entry which is preliminary data.</text>
</comment>